<dbReference type="AlphaFoldDB" id="A0A4P7BXJ1"/>
<dbReference type="GO" id="GO:0004130">
    <property type="term" value="F:cytochrome-c peroxidase activity"/>
    <property type="evidence" value="ECO:0007669"/>
    <property type="project" value="TreeGrafter"/>
</dbReference>
<evidence type="ECO:0000313" key="16">
    <source>
        <dbReference type="EMBL" id="QBQ53106.1"/>
    </source>
</evidence>
<comment type="cofactor">
    <cofactor evidence="11">
        <name>heme</name>
        <dbReference type="ChEBI" id="CHEBI:30413"/>
    </cofactor>
    <text evidence="11">Binds 2 heme groups.</text>
</comment>
<dbReference type="PROSITE" id="PS51007">
    <property type="entry name" value="CYTC"/>
    <property type="match status" value="2"/>
</dbReference>
<keyword evidence="17" id="KW-1185">Reference proteome</keyword>
<evidence type="ECO:0000256" key="6">
    <source>
        <dbReference type="ARBA" id="ARBA00022729"/>
    </source>
</evidence>
<evidence type="ECO:0000256" key="10">
    <source>
        <dbReference type="ARBA" id="ARBA00023004"/>
    </source>
</evidence>
<evidence type="ECO:0000256" key="2">
    <source>
        <dbReference type="ARBA" id="ARBA00022448"/>
    </source>
</evidence>
<feature type="binding site" description="axial binding residue" evidence="12">
    <location>
        <position position="81"/>
    </location>
    <ligand>
        <name>heme c</name>
        <dbReference type="ChEBI" id="CHEBI:61717"/>
        <label>1</label>
    </ligand>
    <ligandPart>
        <name>Fe</name>
        <dbReference type="ChEBI" id="CHEBI:18248"/>
    </ligandPart>
</feature>
<proteinExistence type="predicted"/>
<sequence>MRKIAFCLALAIGATYVSHVLAREDDGNLMKQAQSQFKPIPDELPTIKGITVTPERVELGKWLYFDPRLSRSWLISCNTCHNLALGGVDLEETSIGHGWAKGPRNAPTVLNAVFNVAQFWDGRAEDLAAQAQGPVQAGVEMNNTPERVKQTLRSIPEYVQSFRKAFPDDSNPVTFENMAEAIETFEATLLTPGSKFDQYLKGDAQALTKAEKKGLKLFMDKGCSSCHNGINLGGGGYYPFGVVEKPGSEILPTEDKGRFAVTNTASDEYVFKVPSLRNIELTPPYFHSGEVWDLEQAVAIMGSSQLGVDLNDNETAAIVTFLKTLTGEQPKVEYPILPPHTKGTPLPVIEVSSDEKMGH</sequence>
<dbReference type="GO" id="GO:0020037">
    <property type="term" value="F:heme binding"/>
    <property type="evidence" value="ECO:0007669"/>
    <property type="project" value="InterPro"/>
</dbReference>
<feature type="binding site" description="axial binding residue" evidence="12">
    <location>
        <position position="301"/>
    </location>
    <ligand>
        <name>heme c</name>
        <dbReference type="ChEBI" id="CHEBI:61717"/>
        <label>2</label>
    </ligand>
    <ligandPart>
        <name>Fe</name>
        <dbReference type="ChEBI" id="CHEBI:18248"/>
    </ligandPart>
</feature>
<evidence type="ECO:0000256" key="7">
    <source>
        <dbReference type="ARBA" id="ARBA00022764"/>
    </source>
</evidence>
<evidence type="ECO:0000256" key="9">
    <source>
        <dbReference type="ARBA" id="ARBA00023002"/>
    </source>
</evidence>
<keyword evidence="9" id="KW-0560">Oxidoreductase</keyword>
<evidence type="ECO:0000256" key="12">
    <source>
        <dbReference type="PIRSR" id="PIRSR000294-2"/>
    </source>
</evidence>
<feature type="chain" id="PRO_5020728699" evidence="14">
    <location>
        <begin position="23"/>
        <end position="359"/>
    </location>
</feature>
<keyword evidence="6 14" id="KW-0732">Signal</keyword>
<dbReference type="Gene3D" id="1.10.760.10">
    <property type="entry name" value="Cytochrome c-like domain"/>
    <property type="match status" value="2"/>
</dbReference>
<comment type="PTM">
    <text evidence="11">Binds 2 heme groups per subunit.</text>
</comment>
<feature type="binding site" description="covalent" evidence="11">
    <location>
        <position position="80"/>
    </location>
    <ligand>
        <name>heme c</name>
        <dbReference type="ChEBI" id="CHEBI:61717"/>
        <label>1</label>
    </ligand>
</feature>
<feature type="binding site" description="covalent" evidence="11">
    <location>
        <position position="223"/>
    </location>
    <ligand>
        <name>heme c</name>
        <dbReference type="ChEBI" id="CHEBI:61717"/>
        <label>2</label>
    </ligand>
</feature>
<keyword evidence="7" id="KW-0574">Periplasm</keyword>
<dbReference type="InterPro" id="IPR009056">
    <property type="entry name" value="Cyt_c-like_dom"/>
</dbReference>
<dbReference type="GO" id="GO:0042597">
    <property type="term" value="C:periplasmic space"/>
    <property type="evidence" value="ECO:0007669"/>
    <property type="project" value="UniProtKB-SubCell"/>
</dbReference>
<dbReference type="InterPro" id="IPR004852">
    <property type="entry name" value="Di-haem_cyt_c_peroxidsae"/>
</dbReference>
<accession>A0A4P7BXJ1</accession>
<dbReference type="FunFam" id="1.10.760.10:FF:000004">
    <property type="entry name" value="Cytochrome c peroxidase"/>
    <property type="match status" value="1"/>
</dbReference>
<feature type="domain" description="Cytochrome c" evidence="15">
    <location>
        <begin position="209"/>
        <end position="326"/>
    </location>
</feature>
<dbReference type="GO" id="GO:0009055">
    <property type="term" value="F:electron transfer activity"/>
    <property type="evidence" value="ECO:0007669"/>
    <property type="project" value="InterPro"/>
</dbReference>
<keyword evidence="4 11" id="KW-0349">Heme</keyword>
<dbReference type="Pfam" id="PF03150">
    <property type="entry name" value="CCP_MauG"/>
    <property type="match status" value="1"/>
</dbReference>
<dbReference type="PANTHER" id="PTHR30600:SF7">
    <property type="entry name" value="CYTOCHROME C PEROXIDASE-RELATED"/>
    <property type="match status" value="1"/>
</dbReference>
<dbReference type="InterPro" id="IPR051395">
    <property type="entry name" value="Cytochrome_c_Peroxidase/MauG"/>
</dbReference>
<dbReference type="InterPro" id="IPR026259">
    <property type="entry name" value="MauG/Cytc_peroxidase"/>
</dbReference>
<evidence type="ECO:0000256" key="1">
    <source>
        <dbReference type="ARBA" id="ARBA00004418"/>
    </source>
</evidence>
<evidence type="ECO:0000256" key="11">
    <source>
        <dbReference type="PIRSR" id="PIRSR000294-1"/>
    </source>
</evidence>
<dbReference type="Proteomes" id="UP000294325">
    <property type="component" value="Chromosome"/>
</dbReference>
<feature type="binding site" description="covalent" evidence="11">
    <location>
        <position position="226"/>
    </location>
    <ligand>
        <name>heme c</name>
        <dbReference type="ChEBI" id="CHEBI:61717"/>
        <label>2</label>
    </ligand>
</feature>
<keyword evidence="3 16" id="KW-0575">Peroxidase</keyword>
<reference evidence="16 17" key="1">
    <citation type="submission" date="2019-03" db="EMBL/GenBank/DDBJ databases">
        <title>The genome sequence of Nitrosococcus wardiae strain D1FHST reveals the archetypal metabolic capacity of ammonia-oxidizing Gammaproteobacteria.</title>
        <authorList>
            <person name="Wang L."/>
            <person name="Lim C.K."/>
            <person name="Hanson T.E."/>
            <person name="Dang H."/>
            <person name="Klotz M.G."/>
        </authorList>
    </citation>
    <scope>NUCLEOTIDE SEQUENCE [LARGE SCALE GENOMIC DNA]</scope>
    <source>
        <strain evidence="16 17">D1FHS</strain>
    </source>
</reference>
<name>A0A4P7BXJ1_9GAMM</name>
<evidence type="ECO:0000259" key="15">
    <source>
        <dbReference type="PROSITE" id="PS51007"/>
    </source>
</evidence>
<feature type="region of interest" description="Disordered" evidence="13">
    <location>
        <begin position="336"/>
        <end position="359"/>
    </location>
</feature>
<evidence type="ECO:0000313" key="17">
    <source>
        <dbReference type="Proteomes" id="UP000294325"/>
    </source>
</evidence>
<feature type="binding site" description="covalent" evidence="11">
    <location>
        <position position="77"/>
    </location>
    <ligand>
        <name>heme c</name>
        <dbReference type="ChEBI" id="CHEBI:61717"/>
        <label>1</label>
    </ligand>
</feature>
<dbReference type="SUPFAM" id="SSF46626">
    <property type="entry name" value="Cytochrome c"/>
    <property type="match status" value="2"/>
</dbReference>
<dbReference type="KEGG" id="nwr:E3U44_00250"/>
<dbReference type="RefSeq" id="WP_134356124.1">
    <property type="nucleotide sequence ID" value="NZ_CP038033.1"/>
</dbReference>
<keyword evidence="8" id="KW-0249">Electron transport</keyword>
<keyword evidence="10 12" id="KW-0408">Iron</keyword>
<dbReference type="PIRSF" id="PIRSF000294">
    <property type="entry name" value="Cytochrome-c_peroxidase"/>
    <property type="match status" value="1"/>
</dbReference>
<feature type="binding site" description="axial binding residue" evidence="12">
    <location>
        <position position="97"/>
    </location>
    <ligand>
        <name>heme c</name>
        <dbReference type="ChEBI" id="CHEBI:61717"/>
        <label>1</label>
    </ligand>
    <ligandPart>
        <name>Fe</name>
        <dbReference type="ChEBI" id="CHEBI:18248"/>
    </ligandPart>
</feature>
<protein>
    <submittedName>
        <fullName evidence="16">Cytochrome-c peroxidase</fullName>
    </submittedName>
</protein>
<dbReference type="PANTHER" id="PTHR30600">
    <property type="entry name" value="CYTOCHROME C PEROXIDASE-RELATED"/>
    <property type="match status" value="1"/>
</dbReference>
<dbReference type="InterPro" id="IPR036909">
    <property type="entry name" value="Cyt_c-like_dom_sf"/>
</dbReference>
<dbReference type="EMBL" id="CP038033">
    <property type="protein sequence ID" value="QBQ53106.1"/>
    <property type="molecule type" value="Genomic_DNA"/>
</dbReference>
<evidence type="ECO:0000256" key="13">
    <source>
        <dbReference type="SAM" id="MobiDB-lite"/>
    </source>
</evidence>
<evidence type="ECO:0000256" key="14">
    <source>
        <dbReference type="SAM" id="SignalP"/>
    </source>
</evidence>
<evidence type="ECO:0000256" key="3">
    <source>
        <dbReference type="ARBA" id="ARBA00022559"/>
    </source>
</evidence>
<dbReference type="GO" id="GO:0046872">
    <property type="term" value="F:metal ion binding"/>
    <property type="evidence" value="ECO:0007669"/>
    <property type="project" value="UniProtKB-KW"/>
</dbReference>
<evidence type="ECO:0000256" key="8">
    <source>
        <dbReference type="ARBA" id="ARBA00022982"/>
    </source>
</evidence>
<keyword evidence="5 12" id="KW-0479">Metal-binding</keyword>
<dbReference type="OrthoDB" id="9805202at2"/>
<comment type="subcellular location">
    <subcellularLocation>
        <location evidence="1">Periplasm</location>
    </subcellularLocation>
</comment>
<dbReference type="Pfam" id="PF00034">
    <property type="entry name" value="Cytochrom_C"/>
    <property type="match status" value="1"/>
</dbReference>
<feature type="binding site" description="axial binding residue" evidence="12">
    <location>
        <position position="227"/>
    </location>
    <ligand>
        <name>heme c</name>
        <dbReference type="ChEBI" id="CHEBI:61717"/>
        <label>2</label>
    </ligand>
    <ligandPart>
        <name>Fe</name>
        <dbReference type="ChEBI" id="CHEBI:18248"/>
    </ligandPart>
</feature>
<keyword evidence="2" id="KW-0813">Transport</keyword>
<feature type="domain" description="Cytochrome c" evidence="15">
    <location>
        <begin position="55"/>
        <end position="163"/>
    </location>
</feature>
<organism evidence="16 17">
    <name type="scientific">Nitrosococcus wardiae</name>
    <dbReference type="NCBI Taxonomy" id="1814290"/>
    <lineage>
        <taxon>Bacteria</taxon>
        <taxon>Pseudomonadati</taxon>
        <taxon>Pseudomonadota</taxon>
        <taxon>Gammaproteobacteria</taxon>
        <taxon>Chromatiales</taxon>
        <taxon>Chromatiaceae</taxon>
        <taxon>Nitrosococcus</taxon>
    </lineage>
</organism>
<evidence type="ECO:0000256" key="4">
    <source>
        <dbReference type="ARBA" id="ARBA00022617"/>
    </source>
</evidence>
<evidence type="ECO:0000256" key="5">
    <source>
        <dbReference type="ARBA" id="ARBA00022723"/>
    </source>
</evidence>
<feature type="signal peptide" evidence="14">
    <location>
        <begin position="1"/>
        <end position="22"/>
    </location>
</feature>
<gene>
    <name evidence="16" type="ORF">E3U44_00250</name>
</gene>